<organism evidence="1">
    <name type="scientific">Oryza punctata</name>
    <name type="common">Red rice</name>
    <dbReference type="NCBI Taxonomy" id="4537"/>
    <lineage>
        <taxon>Eukaryota</taxon>
        <taxon>Viridiplantae</taxon>
        <taxon>Streptophyta</taxon>
        <taxon>Embryophyta</taxon>
        <taxon>Tracheophyta</taxon>
        <taxon>Spermatophyta</taxon>
        <taxon>Magnoliopsida</taxon>
        <taxon>Liliopsida</taxon>
        <taxon>Poales</taxon>
        <taxon>Poaceae</taxon>
        <taxon>BOP clade</taxon>
        <taxon>Oryzoideae</taxon>
        <taxon>Oryzeae</taxon>
        <taxon>Oryzinae</taxon>
        <taxon>Oryza</taxon>
    </lineage>
</organism>
<dbReference type="Gramene" id="OPUNC01G36090.2">
    <property type="protein sequence ID" value="OPUNC01G36090.2"/>
    <property type="gene ID" value="OPUNC01G36090"/>
</dbReference>
<dbReference type="Proteomes" id="UP000026962">
    <property type="component" value="Chromosome 1"/>
</dbReference>
<dbReference type="HOGENOM" id="CLU_194833_0_0_1"/>
<reference evidence="1" key="2">
    <citation type="submission" date="2018-05" db="EMBL/GenBank/DDBJ databases">
        <title>OpunRS2 (Oryza punctata Reference Sequence Version 2).</title>
        <authorList>
            <person name="Zhang J."/>
            <person name="Kudrna D."/>
            <person name="Lee S."/>
            <person name="Talag J."/>
            <person name="Welchert J."/>
            <person name="Wing R.A."/>
        </authorList>
    </citation>
    <scope>NUCLEOTIDE SEQUENCE [LARGE SCALE GENOMIC DNA]</scope>
</reference>
<reference evidence="1" key="1">
    <citation type="submission" date="2015-04" db="UniProtKB">
        <authorList>
            <consortium name="EnsemblPlants"/>
        </authorList>
    </citation>
    <scope>IDENTIFICATION</scope>
</reference>
<accession>A0A0E0JR10</accession>
<dbReference type="AlphaFoldDB" id="A0A0E0JR10"/>
<sequence length="82" mass="9247">MSPASAADRKTPYTSQILMESISVATLREGALKEEHGERLQKFALQQLLHKPLHLEPEIVWEMGSSISAISRIDPARLFIFE</sequence>
<evidence type="ECO:0000313" key="1">
    <source>
        <dbReference type="EnsemblPlants" id="OPUNC01G36090.2"/>
    </source>
</evidence>
<dbReference type="EnsemblPlants" id="OPUNC01G36090.2">
    <property type="protein sequence ID" value="OPUNC01G36090.2"/>
    <property type="gene ID" value="OPUNC01G36090"/>
</dbReference>
<evidence type="ECO:0000313" key="2">
    <source>
        <dbReference type="Proteomes" id="UP000026962"/>
    </source>
</evidence>
<protein>
    <submittedName>
        <fullName evidence="1">Uncharacterized protein</fullName>
    </submittedName>
</protein>
<name>A0A0E0JR10_ORYPU</name>
<keyword evidence="2" id="KW-1185">Reference proteome</keyword>
<proteinExistence type="predicted"/>